<gene>
    <name evidence="2" type="ORF">CH341_07705</name>
</gene>
<dbReference type="EMBL" id="NPEX01000036">
    <property type="protein sequence ID" value="RAI44693.1"/>
    <property type="molecule type" value="Genomic_DNA"/>
</dbReference>
<comment type="caution">
    <text evidence="2">The sequence shown here is derived from an EMBL/GenBank/DDBJ whole genome shotgun (WGS) entry which is preliminary data.</text>
</comment>
<protein>
    <submittedName>
        <fullName evidence="2">Uncharacterized protein</fullName>
    </submittedName>
</protein>
<name>A0A327L4D4_9BRAD</name>
<reference evidence="2 3" key="1">
    <citation type="submission" date="2017-07" db="EMBL/GenBank/DDBJ databases">
        <title>Draft Genome Sequences of Select Purple Nonsulfur Bacteria.</title>
        <authorList>
            <person name="Lasarre B."/>
            <person name="Mckinlay J.B."/>
        </authorList>
    </citation>
    <scope>NUCLEOTIDE SEQUENCE [LARGE SCALE GENOMIC DNA]</scope>
    <source>
        <strain evidence="2 3">DSM 5909</strain>
    </source>
</reference>
<organism evidence="2 3">
    <name type="scientific">Rhodoplanes roseus</name>
    <dbReference type="NCBI Taxonomy" id="29409"/>
    <lineage>
        <taxon>Bacteria</taxon>
        <taxon>Pseudomonadati</taxon>
        <taxon>Pseudomonadota</taxon>
        <taxon>Alphaproteobacteria</taxon>
        <taxon>Hyphomicrobiales</taxon>
        <taxon>Nitrobacteraceae</taxon>
        <taxon>Rhodoplanes</taxon>
    </lineage>
</organism>
<dbReference type="Proteomes" id="UP000249130">
    <property type="component" value="Unassembled WGS sequence"/>
</dbReference>
<evidence type="ECO:0000313" key="2">
    <source>
        <dbReference type="EMBL" id="RAI44693.1"/>
    </source>
</evidence>
<evidence type="ECO:0000256" key="1">
    <source>
        <dbReference type="SAM" id="MobiDB-lite"/>
    </source>
</evidence>
<proteinExistence type="predicted"/>
<feature type="region of interest" description="Disordered" evidence="1">
    <location>
        <begin position="1"/>
        <end position="67"/>
    </location>
</feature>
<keyword evidence="3" id="KW-1185">Reference proteome</keyword>
<sequence length="67" mass="7371">MKIEITPIGDDSIPGVTPLRPPPAPRSRDEQDRHSRATVEVTPHGERRPSGRARQRDLVPAPADRAS</sequence>
<feature type="compositionally biased region" description="Basic and acidic residues" evidence="1">
    <location>
        <begin position="26"/>
        <end position="57"/>
    </location>
</feature>
<dbReference type="AlphaFoldDB" id="A0A327L4D4"/>
<evidence type="ECO:0000313" key="3">
    <source>
        <dbReference type="Proteomes" id="UP000249130"/>
    </source>
</evidence>
<accession>A0A327L4D4</accession>
<dbReference type="RefSeq" id="WP_111418455.1">
    <property type="nucleotide sequence ID" value="NZ_NPEX01000036.1"/>
</dbReference>